<dbReference type="AlphaFoldDB" id="A0AAW9SKW6"/>
<evidence type="ECO:0000313" key="3">
    <source>
        <dbReference type="Proteomes" id="UP001403385"/>
    </source>
</evidence>
<dbReference type="EMBL" id="JBDKWZ010000026">
    <property type="protein sequence ID" value="MEN7551763.1"/>
    <property type="molecule type" value="Genomic_DNA"/>
</dbReference>
<gene>
    <name evidence="2" type="ORF">AAG747_27860</name>
</gene>
<keyword evidence="1" id="KW-1133">Transmembrane helix</keyword>
<name>A0AAW9SKW6_9BACT</name>
<proteinExistence type="predicted"/>
<evidence type="ECO:0000313" key="2">
    <source>
        <dbReference type="EMBL" id="MEN7551763.1"/>
    </source>
</evidence>
<evidence type="ECO:0008006" key="4">
    <source>
        <dbReference type="Google" id="ProtNLM"/>
    </source>
</evidence>
<organism evidence="2 3">
    <name type="scientific">Rapidithrix thailandica</name>
    <dbReference type="NCBI Taxonomy" id="413964"/>
    <lineage>
        <taxon>Bacteria</taxon>
        <taxon>Pseudomonadati</taxon>
        <taxon>Bacteroidota</taxon>
        <taxon>Cytophagia</taxon>
        <taxon>Cytophagales</taxon>
        <taxon>Flammeovirgaceae</taxon>
        <taxon>Rapidithrix</taxon>
    </lineage>
</organism>
<evidence type="ECO:0000256" key="1">
    <source>
        <dbReference type="SAM" id="Phobius"/>
    </source>
</evidence>
<keyword evidence="1" id="KW-0472">Membrane</keyword>
<keyword evidence="1" id="KW-0812">Transmembrane</keyword>
<dbReference type="Proteomes" id="UP001403385">
    <property type="component" value="Unassembled WGS sequence"/>
</dbReference>
<accession>A0AAW9SKW6</accession>
<dbReference type="RefSeq" id="WP_346824542.1">
    <property type="nucleotide sequence ID" value="NZ_JBDKWZ010000026.1"/>
</dbReference>
<protein>
    <recommendedName>
        <fullName evidence="4">DUF4178 domain-containing protein</fullName>
    </recommendedName>
</protein>
<comment type="caution">
    <text evidence="2">The sequence shown here is derived from an EMBL/GenBank/DDBJ whole genome shotgun (WGS) entry which is preliminary data.</text>
</comment>
<reference evidence="2 3" key="1">
    <citation type="submission" date="2024-04" db="EMBL/GenBank/DDBJ databases">
        <title>Novel genus in family Flammeovirgaceae.</title>
        <authorList>
            <person name="Nguyen T.H."/>
            <person name="Vuong T.Q."/>
            <person name="Le H."/>
            <person name="Kim S.-G."/>
        </authorList>
    </citation>
    <scope>NUCLEOTIDE SEQUENCE [LARGE SCALE GENOMIC DNA]</scope>
    <source>
        <strain evidence="2 3">JCM 23209</strain>
    </source>
</reference>
<sequence length="335" mass="39405">MIKIMAYILGGVLVFVFLYQNEFIRNRVAKLLLPAAYKEYRYLSSNTVASENYEIKKLISGNASQYFFDKELKNFIIRIRDNKLWKINEQGDVEDSLSTSAHLTTSGLIFEEDYFIDWVVSGNKSPQPYREILDADSLSSADVEAYFNNAAVIDFGMDYPQRKGKCYLKIEGHWIVLEFTKRFEEFKQDFEKGYYTVEFKGQAPKNNERIEVLKINAVFPFYHWEDPENPLHIQYFIEETSQSKSFYDINNTSRSGWNGTGYFRLNYHSETLYFKAYTFKRGIFEYAPYSPDISIYQLNSGYGVDLTLIELYKRGNTKRDYSEVGVYVLRKKNKE</sequence>
<keyword evidence="3" id="KW-1185">Reference proteome</keyword>
<feature type="transmembrane region" description="Helical" evidence="1">
    <location>
        <begin position="6"/>
        <end position="24"/>
    </location>
</feature>